<sequence>MATPKVTGSLPATIIENSSASDWIGYLSLGAGSGVTEVALTGAAATLFNATLDTTTGQVTITPARLLDREAYAAGADPVLSFGLQVRINGTWQDLGTTYGVTLVGVDDTPPSDLSFSTGGQVLESEVGAVIGTLRASDPDTDPANLTYTVAYPDDGRFEVVNGTTLKLRDGVDLLRSGGSTIEVAVVVSDGHQDATMLVPVQVLNTTTVDDTPALPTASVADASIAEGNSGTTALNFTVSLSYASASPVTLRWDAVSGTAVSGSDFDAAGGTVTIPAGQTSATVTVNIRGDTAVEADETFRLVLSQPSGATLDRAEAVGTIRNDDLPAASVADVSVAERNSGTAAMTFTISLSQASTLPVTLRWDAVSGTATAGSDFDAAGGTVTIPAGQTSATVTVNIRGDTTYEADETFRLVLSSPTNATLSRAEATGTIRNDDAPPTVSIADASITEGNSGTTAMTFTVTLSQASALPVTLRWDAVSGTATAGSDFDAAGGTVTIPAGQTSATVTVNVRGDTTYEADESFRVVLSQPTGATLARAEATGTIRNDDALPTVSIADASVAEGSGTSVLSFTVTLSQASALPVTLRWDALSGTATAGSDFDAGGGTVTLAAGQTSATVNVAIHGDTLYGPDETLRLVLSQPSGATLARAEAVGTIRNDDAPPTVSIADASVAEGNGGTTAMNFTVTLSQASTLPVTLRWDAVAGTATAGSDFDAAGGTVTIPAGQTSAVVTVNVRGDTLYEADETFRVVLSQPSGATLARAEATGTIRNDDAAPTVSIADASITEGNSGTTAMTFTVTLSQASALPVTLRWDAVSGTATAGSDFDAAGGTVTIPAGQTSATVAVNVRGDTLYEADETFRVVLSSPTNATLSRAEAVGTIRNDDAAPTVSIADVSVAEGNSGTTAVNFTVTLSQVSNLPVTLRWDAVSGTATAGSDFDAAGGTVTIPAGQTSATVTVNVRGDTTYEADETFRLVLSSPTNATLSRAEATGTIRNDDAFPVTAVSPGTSTEGLIFGRDGTAVLDALGKGTAIGTGTGSLIVARADGTLDGLSGVRHLVFDDGTLEFSGTATSSVVNRLYSAILGREADAGGIGYYTALVDSG</sequence>
<dbReference type="InterPro" id="IPR003644">
    <property type="entry name" value="Calx_beta"/>
</dbReference>
<feature type="domain" description="Cadherin" evidence="5">
    <location>
        <begin position="124"/>
        <end position="215"/>
    </location>
</feature>
<keyword evidence="3" id="KW-0106">Calcium</keyword>
<dbReference type="InterPro" id="IPR051171">
    <property type="entry name" value="CaCA"/>
</dbReference>
<dbReference type="RefSeq" id="WP_377043204.1">
    <property type="nucleotide sequence ID" value="NZ_JBHLUN010000003.1"/>
</dbReference>
<evidence type="ECO:0000256" key="4">
    <source>
        <dbReference type="ARBA" id="ARBA00023065"/>
    </source>
</evidence>
<gene>
    <name evidence="6" type="ORF">ACFFGY_04460</name>
</gene>
<reference evidence="6 7" key="1">
    <citation type="submission" date="2024-09" db="EMBL/GenBank/DDBJ databases">
        <authorList>
            <person name="Sun Q."/>
            <person name="Mori K."/>
        </authorList>
    </citation>
    <scope>NUCLEOTIDE SEQUENCE [LARGE SCALE GENOMIC DNA]</scope>
    <source>
        <strain evidence="6 7">TBRC 5777</strain>
    </source>
</reference>
<evidence type="ECO:0000313" key="6">
    <source>
        <dbReference type="EMBL" id="MFC0407488.1"/>
    </source>
</evidence>
<keyword evidence="4" id="KW-0406">Ion transport</keyword>
<dbReference type="SUPFAM" id="SSF49313">
    <property type="entry name" value="Cadherin-like"/>
    <property type="match status" value="1"/>
</dbReference>
<feature type="non-terminal residue" evidence="6">
    <location>
        <position position="1100"/>
    </location>
</feature>
<dbReference type="PROSITE" id="PS50268">
    <property type="entry name" value="CADHERIN_2"/>
    <property type="match status" value="1"/>
</dbReference>
<evidence type="ECO:0000256" key="2">
    <source>
        <dbReference type="ARBA" id="ARBA00022737"/>
    </source>
</evidence>
<name>A0ABV6JSB9_9PROT</name>
<dbReference type="SUPFAM" id="SSF141072">
    <property type="entry name" value="CalX-like"/>
    <property type="match status" value="7"/>
</dbReference>
<keyword evidence="2" id="KW-0677">Repeat</keyword>
<dbReference type="InterPro" id="IPR002126">
    <property type="entry name" value="Cadherin-like_dom"/>
</dbReference>
<dbReference type="Gene3D" id="2.60.40.60">
    <property type="entry name" value="Cadherins"/>
    <property type="match status" value="1"/>
</dbReference>
<proteinExistence type="predicted"/>
<evidence type="ECO:0000259" key="5">
    <source>
        <dbReference type="PROSITE" id="PS50268"/>
    </source>
</evidence>
<protein>
    <submittedName>
        <fullName evidence="6">Beta strand repeat-containing protein</fullName>
    </submittedName>
</protein>
<dbReference type="Pfam" id="PF03160">
    <property type="entry name" value="Calx-beta"/>
    <property type="match status" value="6"/>
</dbReference>
<comment type="caution">
    <text evidence="6">The sequence shown here is derived from an EMBL/GenBank/DDBJ whole genome shotgun (WGS) entry which is preliminary data.</text>
</comment>
<dbReference type="PANTHER" id="PTHR11878">
    <property type="entry name" value="SODIUM/CALCIUM EXCHANGER"/>
    <property type="match status" value="1"/>
</dbReference>
<dbReference type="InterPro" id="IPR015919">
    <property type="entry name" value="Cadherin-like_sf"/>
</dbReference>
<evidence type="ECO:0000313" key="7">
    <source>
        <dbReference type="Proteomes" id="UP001589865"/>
    </source>
</evidence>
<evidence type="ECO:0000256" key="3">
    <source>
        <dbReference type="ARBA" id="ARBA00022837"/>
    </source>
</evidence>
<dbReference type="SMART" id="SM00237">
    <property type="entry name" value="Calx_beta"/>
    <property type="match status" value="7"/>
</dbReference>
<dbReference type="Gene3D" id="2.60.40.2030">
    <property type="match status" value="7"/>
</dbReference>
<dbReference type="Proteomes" id="UP001589865">
    <property type="component" value="Unassembled WGS sequence"/>
</dbReference>
<dbReference type="PANTHER" id="PTHR11878:SF65">
    <property type="entry name" value="NA_CA-EXCHANGE PROTEIN, ISOFORM G"/>
    <property type="match status" value="1"/>
</dbReference>
<dbReference type="EMBL" id="JBHLUN010000003">
    <property type="protein sequence ID" value="MFC0407488.1"/>
    <property type="molecule type" value="Genomic_DNA"/>
</dbReference>
<dbReference type="InterPro" id="IPR038081">
    <property type="entry name" value="CalX-like_sf"/>
</dbReference>
<keyword evidence="4" id="KW-0813">Transport</keyword>
<organism evidence="6 7">
    <name type="scientific">Roseomonas elaeocarpi</name>
    <dbReference type="NCBI Taxonomy" id="907779"/>
    <lineage>
        <taxon>Bacteria</taxon>
        <taxon>Pseudomonadati</taxon>
        <taxon>Pseudomonadota</taxon>
        <taxon>Alphaproteobacteria</taxon>
        <taxon>Acetobacterales</taxon>
        <taxon>Roseomonadaceae</taxon>
        <taxon>Roseomonas</taxon>
    </lineage>
</organism>
<keyword evidence="1" id="KW-0732">Signal</keyword>
<accession>A0ABV6JSB9</accession>
<keyword evidence="7" id="KW-1185">Reference proteome</keyword>
<evidence type="ECO:0000256" key="1">
    <source>
        <dbReference type="ARBA" id="ARBA00022729"/>
    </source>
</evidence>